<feature type="transmembrane region" description="Helical" evidence="8">
    <location>
        <begin position="12"/>
        <end position="33"/>
    </location>
</feature>
<keyword evidence="3" id="KW-0813">Transport</keyword>
<dbReference type="Pfam" id="PF07690">
    <property type="entry name" value="MFS_1"/>
    <property type="match status" value="2"/>
</dbReference>
<comment type="similarity">
    <text evidence="2">Belongs to the major facilitator superfamily. EmrB family.</text>
</comment>
<dbReference type="PANTHER" id="PTHR42718">
    <property type="entry name" value="MAJOR FACILITATOR SUPERFAMILY MULTIDRUG TRANSPORTER MFSC"/>
    <property type="match status" value="1"/>
</dbReference>
<dbReference type="InterPro" id="IPR036259">
    <property type="entry name" value="MFS_trans_sf"/>
</dbReference>
<feature type="transmembrane region" description="Helical" evidence="8">
    <location>
        <begin position="204"/>
        <end position="223"/>
    </location>
</feature>
<feature type="transmembrane region" description="Helical" evidence="8">
    <location>
        <begin position="229"/>
        <end position="253"/>
    </location>
</feature>
<gene>
    <name evidence="10" type="ORF">EDD72_101209</name>
</gene>
<evidence type="ECO:0000256" key="5">
    <source>
        <dbReference type="ARBA" id="ARBA00022692"/>
    </source>
</evidence>
<evidence type="ECO:0000256" key="3">
    <source>
        <dbReference type="ARBA" id="ARBA00022448"/>
    </source>
</evidence>
<keyword evidence="6 8" id="KW-1133">Transmembrane helix</keyword>
<dbReference type="InterPro" id="IPR011701">
    <property type="entry name" value="MFS"/>
</dbReference>
<evidence type="ECO:0000256" key="8">
    <source>
        <dbReference type="SAM" id="Phobius"/>
    </source>
</evidence>
<dbReference type="Gene3D" id="1.20.1250.20">
    <property type="entry name" value="MFS general substrate transporter like domains"/>
    <property type="match status" value="1"/>
</dbReference>
<dbReference type="PRINTS" id="PR01036">
    <property type="entry name" value="TCRTETB"/>
</dbReference>
<evidence type="ECO:0000313" key="10">
    <source>
        <dbReference type="EMBL" id="TCS84540.1"/>
    </source>
</evidence>
<comment type="subcellular location">
    <subcellularLocation>
        <location evidence="1">Cell membrane</location>
        <topology evidence="1">Multi-pass membrane protein</topology>
    </subcellularLocation>
</comment>
<feature type="transmembrane region" description="Helical" evidence="8">
    <location>
        <begin position="362"/>
        <end position="379"/>
    </location>
</feature>
<dbReference type="SUPFAM" id="SSF103473">
    <property type="entry name" value="MFS general substrate transporter"/>
    <property type="match status" value="1"/>
</dbReference>
<feature type="transmembrane region" description="Helical" evidence="8">
    <location>
        <begin position="172"/>
        <end position="192"/>
    </location>
</feature>
<proteinExistence type="inferred from homology"/>
<feature type="transmembrane region" description="Helical" evidence="8">
    <location>
        <begin position="84"/>
        <end position="107"/>
    </location>
</feature>
<keyword evidence="11" id="KW-1185">Reference proteome</keyword>
<sequence length="472" mass="51230">MKPIQDKLSEYDIYPWLIFASVTTATFMTNVDASILNVALPVLEDYFSAGPQTLQWVISGYLLVITSILPAVGKLSDIKGRKKMFMIGLSIFTFGSFLSALSATVWQLVAFRIIQGVGGAIMQGNVMSIVAYTFPPGRRGKALGAIGSVVAAGTIVGPALGGFLIHQFGWQAIFWVNVPIGILGIVGTYILLPPDQLDDQQERLDYAGSAIFFVAMTALLLYVSQSQEWGFRSVASLTSLIIAIVAWIGFVYWENRVKIPLIDLSFFKNPTFTIGNFAGYVSYVLIMFPSILLPLYLHHVVHVSVDQIGFLMTAQAIAMMIAAPIAGWLSDRVGHDIPSVIGMGLTAISLWMMGQFDTTTQPFHVVLALSLFGIGVGLFQSPNNVSILESVPVGKTGVTGGIIATVRNFGRVSGVAVAVFLFQWMMGASDTVHQYVESVSFVFLFGSGLAVVTLLVLISRLRVSLKKKKELY</sequence>
<organism evidence="10 11">
    <name type="scientific">Tepidibacillus fermentans</name>
    <dbReference type="NCBI Taxonomy" id="1281767"/>
    <lineage>
        <taxon>Bacteria</taxon>
        <taxon>Bacillati</taxon>
        <taxon>Bacillota</taxon>
        <taxon>Bacilli</taxon>
        <taxon>Bacillales</taxon>
        <taxon>Bacillaceae</taxon>
        <taxon>Tepidibacillus</taxon>
    </lineage>
</organism>
<feature type="transmembrane region" description="Helical" evidence="8">
    <location>
        <begin position="274"/>
        <end position="296"/>
    </location>
</feature>
<feature type="transmembrane region" description="Helical" evidence="8">
    <location>
        <begin position="142"/>
        <end position="166"/>
    </location>
</feature>
<keyword evidence="5 8" id="KW-0812">Transmembrane</keyword>
<evidence type="ECO:0000259" key="9">
    <source>
        <dbReference type="PROSITE" id="PS50850"/>
    </source>
</evidence>
<keyword evidence="7 8" id="KW-0472">Membrane</keyword>
<dbReference type="AlphaFoldDB" id="A0A4R3KLR9"/>
<dbReference type="RefSeq" id="WP_132766768.1">
    <property type="nucleotide sequence ID" value="NZ_SMAB01000001.1"/>
</dbReference>
<feature type="domain" description="Major facilitator superfamily (MFS) profile" evidence="9">
    <location>
        <begin position="18"/>
        <end position="465"/>
    </location>
</feature>
<evidence type="ECO:0000256" key="1">
    <source>
        <dbReference type="ARBA" id="ARBA00004651"/>
    </source>
</evidence>
<feature type="transmembrane region" description="Helical" evidence="8">
    <location>
        <begin position="53"/>
        <end position="72"/>
    </location>
</feature>
<accession>A0A4R3KLR9</accession>
<name>A0A4R3KLR9_9BACI</name>
<evidence type="ECO:0000256" key="4">
    <source>
        <dbReference type="ARBA" id="ARBA00022475"/>
    </source>
</evidence>
<dbReference type="NCBIfam" id="TIGR00711">
    <property type="entry name" value="efflux_EmrB"/>
    <property type="match status" value="1"/>
</dbReference>
<keyword evidence="4" id="KW-1003">Cell membrane</keyword>
<dbReference type="PROSITE" id="PS50850">
    <property type="entry name" value="MFS"/>
    <property type="match status" value="1"/>
</dbReference>
<dbReference type="OrthoDB" id="102502at2"/>
<feature type="transmembrane region" description="Helical" evidence="8">
    <location>
        <begin position="337"/>
        <end position="356"/>
    </location>
</feature>
<feature type="transmembrane region" description="Helical" evidence="8">
    <location>
        <begin position="113"/>
        <end position="135"/>
    </location>
</feature>
<evidence type="ECO:0000256" key="7">
    <source>
        <dbReference type="ARBA" id="ARBA00023136"/>
    </source>
</evidence>
<dbReference type="EMBL" id="SMAB01000001">
    <property type="protein sequence ID" value="TCS84540.1"/>
    <property type="molecule type" value="Genomic_DNA"/>
</dbReference>
<dbReference type="InterPro" id="IPR004638">
    <property type="entry name" value="EmrB-like"/>
</dbReference>
<evidence type="ECO:0000313" key="11">
    <source>
        <dbReference type="Proteomes" id="UP000295788"/>
    </source>
</evidence>
<dbReference type="GO" id="GO:0022857">
    <property type="term" value="F:transmembrane transporter activity"/>
    <property type="evidence" value="ECO:0007669"/>
    <property type="project" value="InterPro"/>
</dbReference>
<reference evidence="10 11" key="1">
    <citation type="submission" date="2019-03" db="EMBL/GenBank/DDBJ databases">
        <title>Genomic Encyclopedia of Type Strains, Phase IV (KMG-IV): sequencing the most valuable type-strain genomes for metagenomic binning, comparative biology and taxonomic classification.</title>
        <authorList>
            <person name="Goeker M."/>
        </authorList>
    </citation>
    <scope>NUCLEOTIDE SEQUENCE [LARGE SCALE GENOMIC DNA]</scope>
    <source>
        <strain evidence="10 11">DSM 23802</strain>
    </source>
</reference>
<evidence type="ECO:0000256" key="2">
    <source>
        <dbReference type="ARBA" id="ARBA00008537"/>
    </source>
</evidence>
<dbReference type="InterPro" id="IPR020846">
    <property type="entry name" value="MFS_dom"/>
</dbReference>
<dbReference type="Gene3D" id="1.20.1720.10">
    <property type="entry name" value="Multidrug resistance protein D"/>
    <property type="match status" value="1"/>
</dbReference>
<dbReference type="GO" id="GO:0005886">
    <property type="term" value="C:plasma membrane"/>
    <property type="evidence" value="ECO:0007669"/>
    <property type="project" value="UniProtKB-SubCell"/>
</dbReference>
<feature type="transmembrane region" description="Helical" evidence="8">
    <location>
        <begin position="409"/>
        <end position="426"/>
    </location>
</feature>
<comment type="caution">
    <text evidence="10">The sequence shown here is derived from an EMBL/GenBank/DDBJ whole genome shotgun (WGS) entry which is preliminary data.</text>
</comment>
<dbReference type="PANTHER" id="PTHR42718:SF9">
    <property type="entry name" value="MAJOR FACILITATOR SUPERFAMILY MULTIDRUG TRANSPORTER MFSC"/>
    <property type="match status" value="1"/>
</dbReference>
<evidence type="ECO:0000256" key="6">
    <source>
        <dbReference type="ARBA" id="ARBA00022989"/>
    </source>
</evidence>
<dbReference type="CDD" id="cd17321">
    <property type="entry name" value="MFS_MMR_MDR_like"/>
    <property type="match status" value="1"/>
</dbReference>
<feature type="transmembrane region" description="Helical" evidence="8">
    <location>
        <begin position="438"/>
        <end position="458"/>
    </location>
</feature>
<protein>
    <submittedName>
        <fullName evidence="10">EmrB/QacA subfamily drug resistance transporter</fullName>
    </submittedName>
</protein>
<dbReference type="Proteomes" id="UP000295788">
    <property type="component" value="Unassembled WGS sequence"/>
</dbReference>
<feature type="transmembrane region" description="Helical" evidence="8">
    <location>
        <begin position="308"/>
        <end position="330"/>
    </location>
</feature>